<evidence type="ECO:0000256" key="3">
    <source>
        <dbReference type="ARBA" id="ARBA00022989"/>
    </source>
</evidence>
<evidence type="ECO:0000313" key="8">
    <source>
        <dbReference type="EMBL" id="KAF1814799.1"/>
    </source>
</evidence>
<evidence type="ECO:0000256" key="6">
    <source>
        <dbReference type="SAM" id="Phobius"/>
    </source>
</evidence>
<dbReference type="PANTHER" id="PTHR23502:SF59">
    <property type="entry name" value="MULTIDRUG TRANSPORTER, PUTATIVE (AFU_ORTHOLOGUE AFUA_1G10370)-RELATED"/>
    <property type="match status" value="1"/>
</dbReference>
<dbReference type="Proteomes" id="UP000504638">
    <property type="component" value="Unplaced"/>
</dbReference>
<feature type="transmembrane region" description="Helical" evidence="6">
    <location>
        <begin position="127"/>
        <end position="151"/>
    </location>
</feature>
<dbReference type="FunFam" id="1.20.1250.20:FF:000011">
    <property type="entry name" value="MFS multidrug transporter, putative"/>
    <property type="match status" value="1"/>
</dbReference>
<feature type="transmembrane region" description="Helical" evidence="6">
    <location>
        <begin position="497"/>
        <end position="519"/>
    </location>
</feature>
<feature type="compositionally biased region" description="Basic and acidic residues" evidence="5">
    <location>
        <begin position="1"/>
        <end position="15"/>
    </location>
</feature>
<dbReference type="RefSeq" id="XP_033536430.1">
    <property type="nucleotide sequence ID" value="XM_033678873.1"/>
</dbReference>
<evidence type="ECO:0000256" key="5">
    <source>
        <dbReference type="SAM" id="MobiDB-lite"/>
    </source>
</evidence>
<dbReference type="GO" id="GO:0022857">
    <property type="term" value="F:transmembrane transporter activity"/>
    <property type="evidence" value="ECO:0007669"/>
    <property type="project" value="InterPro"/>
</dbReference>
<feature type="transmembrane region" description="Helical" evidence="6">
    <location>
        <begin position="289"/>
        <end position="315"/>
    </location>
</feature>
<evidence type="ECO:0000256" key="2">
    <source>
        <dbReference type="ARBA" id="ARBA00022692"/>
    </source>
</evidence>
<feature type="domain" description="Major facilitator superfamily (MFS) profile" evidence="7">
    <location>
        <begin position="129"/>
        <end position="558"/>
    </location>
</feature>
<reference evidence="10" key="3">
    <citation type="submission" date="2025-04" db="UniProtKB">
        <authorList>
            <consortium name="RefSeq"/>
        </authorList>
    </citation>
    <scope>IDENTIFICATION</scope>
    <source>
        <strain evidence="10">CBS 781.70</strain>
    </source>
</reference>
<organism evidence="8">
    <name type="scientific">Eremomyces bilateralis CBS 781.70</name>
    <dbReference type="NCBI Taxonomy" id="1392243"/>
    <lineage>
        <taxon>Eukaryota</taxon>
        <taxon>Fungi</taxon>
        <taxon>Dikarya</taxon>
        <taxon>Ascomycota</taxon>
        <taxon>Pezizomycotina</taxon>
        <taxon>Dothideomycetes</taxon>
        <taxon>Dothideomycetes incertae sedis</taxon>
        <taxon>Eremomycetales</taxon>
        <taxon>Eremomycetaceae</taxon>
        <taxon>Eremomyces</taxon>
    </lineage>
</organism>
<evidence type="ECO:0000256" key="1">
    <source>
        <dbReference type="ARBA" id="ARBA00004141"/>
    </source>
</evidence>
<accession>A0A6G1GAD7</accession>
<evidence type="ECO:0000313" key="10">
    <source>
        <dbReference type="RefSeq" id="XP_033536430.1"/>
    </source>
</evidence>
<dbReference type="Pfam" id="PF07690">
    <property type="entry name" value="MFS_1"/>
    <property type="match status" value="1"/>
</dbReference>
<sequence>MDSEDSLKEKKEPGRADSLTSRVSIPPNSPPSDTRNSSVVGPIRNRSGYQKDERYSSGAPLQSHATTASDRAPAVANTTLSTIRSRRPVPPFTHPLAREKTAQDVIVEFDGLDDPYHPMNWKVGKKIWTTALYGLTTMGATFLSSVYTPAVQQVTDQFEVGRIVGQLGLALLLFGFGVGPLLWAPISEVYGRKNAVILPYFIATMFVFGSGAAKDIQTLMITRFFAGFFASAPITNTGGVLADIWPAQQRAAAMVGYAMAVIVGPIFGPIVGGAIIISGGSWRWTEFTAAILMMIFLVLDIIFLDESFPPVLLVYKARRLRFETGNWALHARHEEWDVTLKELGNRYLVRPFQMLLTPICFLVALYASFVYGILYGNLAAFPIVFQEIRGWNVLVGSLPFLGLLIGVLLGAVINIVNNTYYTKCLKKNGGRAVPEARLPPMMLGSVLFATGLFLFGWTADPRFHWIVPVVGAAFSGIGFFTIFQACLNYLIDTFTQYGASAVAANTFLRSAVGGAFPLFMGPMLHNMGVNWGISVFGFFAVALIPIPFMFFVFGKRIRARGVWSRASA</sequence>
<dbReference type="PROSITE" id="PS50850">
    <property type="entry name" value="MFS"/>
    <property type="match status" value="1"/>
</dbReference>
<feature type="transmembrane region" description="Helical" evidence="6">
    <location>
        <begin position="163"/>
        <end position="183"/>
    </location>
</feature>
<keyword evidence="4 6" id="KW-0472">Membrane</keyword>
<dbReference type="InterPro" id="IPR011701">
    <property type="entry name" value="MFS"/>
</dbReference>
<feature type="transmembrane region" description="Helical" evidence="6">
    <location>
        <begin position="225"/>
        <end position="245"/>
    </location>
</feature>
<dbReference type="OrthoDB" id="9986881at2759"/>
<dbReference type="PANTHER" id="PTHR23502">
    <property type="entry name" value="MAJOR FACILITATOR SUPERFAMILY"/>
    <property type="match status" value="1"/>
</dbReference>
<feature type="transmembrane region" description="Helical" evidence="6">
    <location>
        <begin position="531"/>
        <end position="553"/>
    </location>
</feature>
<keyword evidence="9" id="KW-1185">Reference proteome</keyword>
<protein>
    <submittedName>
        <fullName evidence="8 10">MFS multidrug transporter</fullName>
    </submittedName>
</protein>
<dbReference type="InterPro" id="IPR020846">
    <property type="entry name" value="MFS_dom"/>
</dbReference>
<gene>
    <name evidence="8 10" type="ORF">P152DRAFT_455832</name>
</gene>
<comment type="subcellular location">
    <subcellularLocation>
        <location evidence="1">Membrane</location>
        <topology evidence="1">Multi-pass membrane protein</topology>
    </subcellularLocation>
</comment>
<dbReference type="SUPFAM" id="SSF103473">
    <property type="entry name" value="MFS general substrate transporter"/>
    <property type="match status" value="1"/>
</dbReference>
<dbReference type="EMBL" id="ML975152">
    <property type="protein sequence ID" value="KAF1814799.1"/>
    <property type="molecule type" value="Genomic_DNA"/>
</dbReference>
<dbReference type="CDD" id="cd17323">
    <property type="entry name" value="MFS_Tpo1_MDR_like"/>
    <property type="match status" value="1"/>
</dbReference>
<dbReference type="AlphaFoldDB" id="A0A6G1GAD7"/>
<dbReference type="InterPro" id="IPR036259">
    <property type="entry name" value="MFS_trans_sf"/>
</dbReference>
<proteinExistence type="predicted"/>
<evidence type="ECO:0000313" key="9">
    <source>
        <dbReference type="Proteomes" id="UP000504638"/>
    </source>
</evidence>
<reference evidence="10" key="2">
    <citation type="submission" date="2020-04" db="EMBL/GenBank/DDBJ databases">
        <authorList>
            <consortium name="NCBI Genome Project"/>
        </authorList>
    </citation>
    <scope>NUCLEOTIDE SEQUENCE</scope>
    <source>
        <strain evidence="10">CBS 781.70</strain>
    </source>
</reference>
<keyword evidence="3 6" id="KW-1133">Transmembrane helix</keyword>
<dbReference type="Gene3D" id="1.20.1250.20">
    <property type="entry name" value="MFS general substrate transporter like domains"/>
    <property type="match status" value="1"/>
</dbReference>
<feature type="transmembrane region" description="Helical" evidence="6">
    <location>
        <begin position="438"/>
        <end position="459"/>
    </location>
</feature>
<feature type="transmembrane region" description="Helical" evidence="6">
    <location>
        <begin position="355"/>
        <end position="374"/>
    </location>
</feature>
<feature type="region of interest" description="Disordered" evidence="5">
    <location>
        <begin position="1"/>
        <end position="74"/>
    </location>
</feature>
<feature type="transmembrane region" description="Helical" evidence="6">
    <location>
        <begin position="257"/>
        <end position="277"/>
    </location>
</feature>
<evidence type="ECO:0000256" key="4">
    <source>
        <dbReference type="ARBA" id="ARBA00023136"/>
    </source>
</evidence>
<dbReference type="GeneID" id="54419443"/>
<feature type="compositionally biased region" description="Polar residues" evidence="5">
    <location>
        <begin position="59"/>
        <end position="69"/>
    </location>
</feature>
<evidence type="ECO:0000259" key="7">
    <source>
        <dbReference type="PROSITE" id="PS50850"/>
    </source>
</evidence>
<dbReference type="GO" id="GO:0005886">
    <property type="term" value="C:plasma membrane"/>
    <property type="evidence" value="ECO:0007669"/>
    <property type="project" value="TreeGrafter"/>
</dbReference>
<keyword evidence="2 6" id="KW-0812">Transmembrane</keyword>
<feature type="transmembrane region" description="Helical" evidence="6">
    <location>
        <begin position="195"/>
        <end position="213"/>
    </location>
</feature>
<reference evidence="8 10" key="1">
    <citation type="submission" date="2020-01" db="EMBL/GenBank/DDBJ databases">
        <authorList>
            <consortium name="DOE Joint Genome Institute"/>
            <person name="Haridas S."/>
            <person name="Albert R."/>
            <person name="Binder M."/>
            <person name="Bloem J."/>
            <person name="Labutti K."/>
            <person name="Salamov A."/>
            <person name="Andreopoulos B."/>
            <person name="Baker S.E."/>
            <person name="Barry K."/>
            <person name="Bills G."/>
            <person name="Bluhm B.H."/>
            <person name="Cannon C."/>
            <person name="Castanera R."/>
            <person name="Culley D.E."/>
            <person name="Daum C."/>
            <person name="Ezra D."/>
            <person name="Gonzalez J.B."/>
            <person name="Henrissat B."/>
            <person name="Kuo A."/>
            <person name="Liang C."/>
            <person name="Lipzen A."/>
            <person name="Lutzoni F."/>
            <person name="Magnuson J."/>
            <person name="Mondo S."/>
            <person name="Nolan M."/>
            <person name="Ohm R."/>
            <person name="Pangilinan J."/>
            <person name="Park H.-J."/>
            <person name="Ramirez L."/>
            <person name="Alfaro M."/>
            <person name="Sun H."/>
            <person name="Tritt A."/>
            <person name="Yoshinaga Y."/>
            <person name="Zwiers L.-H."/>
            <person name="Turgeon B.G."/>
            <person name="Goodwin S.B."/>
            <person name="Spatafora J.W."/>
            <person name="Crous P.W."/>
            <person name="Grigoriev I.V."/>
        </authorList>
    </citation>
    <scope>NUCLEOTIDE SEQUENCE</scope>
    <source>
        <strain evidence="8 10">CBS 781.70</strain>
    </source>
</reference>
<feature type="transmembrane region" description="Helical" evidence="6">
    <location>
        <begin position="394"/>
        <end position="417"/>
    </location>
</feature>
<feature type="transmembrane region" description="Helical" evidence="6">
    <location>
        <begin position="465"/>
        <end position="490"/>
    </location>
</feature>
<name>A0A6G1GAD7_9PEZI</name>